<dbReference type="OrthoDB" id="6597229at2759"/>
<sequence length="513" mass="59447">MYTIVYSGSERERGIYPRQTFFLRGGGLQLFNKKLLSDGYNSDIGSIDNEDEFFPDDEFQDLLNEFENEDVFCDLPNVSDSNNTTFNEYTLENNFPITNKQNIKWLNEPFQSLTLKLDELENEVHPTSMPSPIDYFNQYFQEDFFDNIAFNTTLYTVQNGIQFQPTNGMEIKSLIAIHIIMGSLKFPRVRMYWEEIFKINIVANTMTRDSFFQLRSNLHIIDNNSISSNNKDKFIKVRPLYDTIKKKCNSLVKEQNLSVDEQMVPFKGTLSVKQYMKGKPCPWGIKIYLLAGQSGTVYDFILYQGASTEINSDLQKQFGVGGAIVLQLTQGRNYAAGTIRTNRFANPPLLADKITAKIGRGTSYEIKSKKNNNFSLGILKWYDNKPVNMASNFITSGEVEIIKRWDKKNKSYVEIERPEIITLYNKSMGGVDKIDQLISTYRTFIKSKKWTLRLIVHAFDLVVANCWTQYIKDAKYLNIQKNKILDLLHFRLQLANEIQNCRKIITPKKKRQT</sequence>
<dbReference type="Proteomes" id="UP000694846">
    <property type="component" value="Unplaced"/>
</dbReference>
<keyword evidence="2" id="KW-1185">Reference proteome</keyword>
<reference evidence="3" key="1">
    <citation type="submission" date="2025-08" db="UniProtKB">
        <authorList>
            <consortium name="RefSeq"/>
        </authorList>
    </citation>
    <scope>IDENTIFICATION</scope>
    <source>
        <tissue evidence="3">Whole body</tissue>
    </source>
</reference>
<name>A0A8B8F5G3_9HEMI</name>
<evidence type="ECO:0000259" key="1">
    <source>
        <dbReference type="Pfam" id="PF13843"/>
    </source>
</evidence>
<dbReference type="PANTHER" id="PTHR47272">
    <property type="entry name" value="DDE_TNP_1_7 DOMAIN-CONTAINING PROTEIN"/>
    <property type="match status" value="1"/>
</dbReference>
<gene>
    <name evidence="3" type="primary">LOC112679849</name>
</gene>
<dbReference type="Pfam" id="PF13843">
    <property type="entry name" value="DDE_Tnp_1_7"/>
    <property type="match status" value="2"/>
</dbReference>
<feature type="domain" description="PiggyBac transposable element-derived protein" evidence="1">
    <location>
        <begin position="332"/>
        <end position="467"/>
    </location>
</feature>
<organism evidence="2 3">
    <name type="scientific">Sipha flava</name>
    <name type="common">yellow sugarcane aphid</name>
    <dbReference type="NCBI Taxonomy" id="143950"/>
    <lineage>
        <taxon>Eukaryota</taxon>
        <taxon>Metazoa</taxon>
        <taxon>Ecdysozoa</taxon>
        <taxon>Arthropoda</taxon>
        <taxon>Hexapoda</taxon>
        <taxon>Insecta</taxon>
        <taxon>Pterygota</taxon>
        <taxon>Neoptera</taxon>
        <taxon>Paraneoptera</taxon>
        <taxon>Hemiptera</taxon>
        <taxon>Sternorrhyncha</taxon>
        <taxon>Aphidomorpha</taxon>
        <taxon>Aphidoidea</taxon>
        <taxon>Aphididae</taxon>
        <taxon>Sipha</taxon>
    </lineage>
</organism>
<protein>
    <submittedName>
        <fullName evidence="3">PiggyBac transposable element-derived protein 3-like</fullName>
    </submittedName>
</protein>
<dbReference type="PANTHER" id="PTHR47272:SF2">
    <property type="entry name" value="PIGGYBAC TRANSPOSABLE ELEMENT-DERIVED PROTEIN 3-LIKE"/>
    <property type="match status" value="1"/>
</dbReference>
<dbReference type="InterPro" id="IPR029526">
    <property type="entry name" value="PGBD"/>
</dbReference>
<proteinExistence type="predicted"/>
<accession>A0A8B8F5G3</accession>
<evidence type="ECO:0000313" key="2">
    <source>
        <dbReference type="Proteomes" id="UP000694846"/>
    </source>
</evidence>
<dbReference type="GeneID" id="112679849"/>
<dbReference type="RefSeq" id="XP_025405567.1">
    <property type="nucleotide sequence ID" value="XM_025549782.1"/>
</dbReference>
<feature type="domain" description="PiggyBac transposable element-derived protein" evidence="1">
    <location>
        <begin position="131"/>
        <end position="330"/>
    </location>
</feature>
<evidence type="ECO:0000313" key="3">
    <source>
        <dbReference type="RefSeq" id="XP_025405567.1"/>
    </source>
</evidence>
<dbReference type="AlphaFoldDB" id="A0A8B8F5G3"/>